<organism evidence="2 3">
    <name type="scientific">Artemisia annua</name>
    <name type="common">Sweet wormwood</name>
    <dbReference type="NCBI Taxonomy" id="35608"/>
    <lineage>
        <taxon>Eukaryota</taxon>
        <taxon>Viridiplantae</taxon>
        <taxon>Streptophyta</taxon>
        <taxon>Embryophyta</taxon>
        <taxon>Tracheophyta</taxon>
        <taxon>Spermatophyta</taxon>
        <taxon>Magnoliopsida</taxon>
        <taxon>eudicotyledons</taxon>
        <taxon>Gunneridae</taxon>
        <taxon>Pentapetalae</taxon>
        <taxon>asterids</taxon>
        <taxon>campanulids</taxon>
        <taxon>Asterales</taxon>
        <taxon>Asteraceae</taxon>
        <taxon>Asteroideae</taxon>
        <taxon>Anthemideae</taxon>
        <taxon>Artemisiinae</taxon>
        <taxon>Artemisia</taxon>
    </lineage>
</organism>
<evidence type="ECO:0000313" key="2">
    <source>
        <dbReference type="EMBL" id="PWA90573.1"/>
    </source>
</evidence>
<gene>
    <name evidence="2" type="ORF">CTI12_AA099710</name>
</gene>
<evidence type="ECO:0000256" key="1">
    <source>
        <dbReference type="SAM" id="MobiDB-lite"/>
    </source>
</evidence>
<dbReference type="EMBL" id="PKPP01000618">
    <property type="protein sequence ID" value="PWA90573.1"/>
    <property type="molecule type" value="Genomic_DNA"/>
</dbReference>
<accession>A0A2U1PXZ9</accession>
<comment type="caution">
    <text evidence="2">The sequence shown here is derived from an EMBL/GenBank/DDBJ whole genome shotgun (WGS) entry which is preliminary data.</text>
</comment>
<name>A0A2U1PXZ9_ARTAN</name>
<reference evidence="2 3" key="1">
    <citation type="journal article" date="2018" name="Mol. Plant">
        <title>The genome of Artemisia annua provides insight into the evolution of Asteraceae family and artemisinin biosynthesis.</title>
        <authorList>
            <person name="Shen Q."/>
            <person name="Zhang L."/>
            <person name="Liao Z."/>
            <person name="Wang S."/>
            <person name="Yan T."/>
            <person name="Shi P."/>
            <person name="Liu M."/>
            <person name="Fu X."/>
            <person name="Pan Q."/>
            <person name="Wang Y."/>
            <person name="Lv Z."/>
            <person name="Lu X."/>
            <person name="Zhang F."/>
            <person name="Jiang W."/>
            <person name="Ma Y."/>
            <person name="Chen M."/>
            <person name="Hao X."/>
            <person name="Li L."/>
            <person name="Tang Y."/>
            <person name="Lv G."/>
            <person name="Zhou Y."/>
            <person name="Sun X."/>
            <person name="Brodelius P.E."/>
            <person name="Rose J.K.C."/>
            <person name="Tang K."/>
        </authorList>
    </citation>
    <scope>NUCLEOTIDE SEQUENCE [LARGE SCALE GENOMIC DNA]</scope>
    <source>
        <strain evidence="3">cv. Huhao1</strain>
        <tissue evidence="2">Leaf</tissue>
    </source>
</reference>
<protein>
    <submittedName>
        <fullName evidence="2">Uncharacterized protein</fullName>
    </submittedName>
</protein>
<proteinExistence type="predicted"/>
<evidence type="ECO:0000313" key="3">
    <source>
        <dbReference type="Proteomes" id="UP000245207"/>
    </source>
</evidence>
<keyword evidence="3" id="KW-1185">Reference proteome</keyword>
<feature type="region of interest" description="Disordered" evidence="1">
    <location>
        <begin position="18"/>
        <end position="39"/>
    </location>
</feature>
<dbReference type="Proteomes" id="UP000245207">
    <property type="component" value="Unassembled WGS sequence"/>
</dbReference>
<dbReference type="AlphaFoldDB" id="A0A2U1PXZ9"/>
<sequence length="74" mass="8204">MLSFIQWPKKYIELTKASNQTGNKKSVAASTSTQTPTKQIMAATTSTQIATKQILEANKEPSTQKQTSPTLYRQ</sequence>